<protein>
    <submittedName>
        <fullName evidence="3">ABC transporter substrate-binding protein</fullName>
    </submittedName>
</protein>
<dbReference type="EMBL" id="JBHTAI010000008">
    <property type="protein sequence ID" value="MFC7149784.1"/>
    <property type="molecule type" value="Genomic_DNA"/>
</dbReference>
<dbReference type="InterPro" id="IPR050490">
    <property type="entry name" value="Bact_solute-bd_prot1"/>
</dbReference>
<feature type="region of interest" description="Disordered" evidence="1">
    <location>
        <begin position="32"/>
        <end position="60"/>
    </location>
</feature>
<sequence length="473" mass="50025">MNKIGKTGIFSLLSLCLAIVLLAGCGKSAAPSASSGESPGASPSASPPASAEESAPAEESASASELAGKVVFWSMWSNTEPQAKVIEETVAQFKADHPAVEVELKFNGRDINKLIKPALESGQQIDIFEQDPGAALANLKDHVLKLDELLQQPAVGGDGKSVKDSLIPSLIEWVKTLSTEAGLEEGYYAIPQQPYAVLFFYNKALFEKAGITAVPTSWEEFLAACEALKQAGIEPITFDDAYRDLFIGGYFGSAMGSDWTDSLVKDKTGEMWKDPIVKQFASDMQLLLEKGYFSKKIAGNKYPAGQQDLALGKAGMYLNGTWLPNEVAATAGPDFRWGSFQFPTVPGGNGQGGLEGLSFGAQGLLMNKNGSNIPAAFELVKYLVGKKAQQAMSDQALAIPATLDTGWPAPLAEAATAFGNAKTNMPWGNGIDNGGDFSTGTVLPVFMELATGKLSPDAYVDKMSAAAKKFYGG</sequence>
<reference evidence="4" key="1">
    <citation type="journal article" date="2019" name="Int. J. Syst. Evol. Microbiol.">
        <title>The Global Catalogue of Microorganisms (GCM) 10K type strain sequencing project: providing services to taxonomists for standard genome sequencing and annotation.</title>
        <authorList>
            <consortium name="The Broad Institute Genomics Platform"/>
            <consortium name="The Broad Institute Genome Sequencing Center for Infectious Disease"/>
            <person name="Wu L."/>
            <person name="Ma J."/>
        </authorList>
    </citation>
    <scope>NUCLEOTIDE SEQUENCE [LARGE SCALE GENOMIC DNA]</scope>
    <source>
        <strain evidence="4">KCTC 12907</strain>
    </source>
</reference>
<name>A0ABW2FCD8_9BACL</name>
<comment type="caution">
    <text evidence="3">The sequence shown here is derived from an EMBL/GenBank/DDBJ whole genome shotgun (WGS) entry which is preliminary data.</text>
</comment>
<dbReference type="InterPro" id="IPR006059">
    <property type="entry name" value="SBP"/>
</dbReference>
<feature type="signal peptide" evidence="2">
    <location>
        <begin position="1"/>
        <end position="23"/>
    </location>
</feature>
<dbReference type="Pfam" id="PF01547">
    <property type="entry name" value="SBP_bac_1"/>
    <property type="match status" value="1"/>
</dbReference>
<dbReference type="PANTHER" id="PTHR43649">
    <property type="entry name" value="ARABINOSE-BINDING PROTEIN-RELATED"/>
    <property type="match status" value="1"/>
</dbReference>
<evidence type="ECO:0000313" key="3">
    <source>
        <dbReference type="EMBL" id="MFC7149784.1"/>
    </source>
</evidence>
<keyword evidence="4" id="KW-1185">Reference proteome</keyword>
<evidence type="ECO:0000256" key="2">
    <source>
        <dbReference type="SAM" id="SignalP"/>
    </source>
</evidence>
<dbReference type="Gene3D" id="3.40.190.10">
    <property type="entry name" value="Periplasmic binding protein-like II"/>
    <property type="match status" value="2"/>
</dbReference>
<dbReference type="Proteomes" id="UP001596378">
    <property type="component" value="Unassembled WGS sequence"/>
</dbReference>
<dbReference type="RefSeq" id="WP_378049242.1">
    <property type="nucleotide sequence ID" value="NZ_JBHMDN010000020.1"/>
</dbReference>
<gene>
    <name evidence="3" type="ORF">ACFQMJ_14765</name>
</gene>
<accession>A0ABW2FCD8</accession>
<organism evidence="3 4">
    <name type="scientific">Cohnella cellulosilytica</name>
    <dbReference type="NCBI Taxonomy" id="986710"/>
    <lineage>
        <taxon>Bacteria</taxon>
        <taxon>Bacillati</taxon>
        <taxon>Bacillota</taxon>
        <taxon>Bacilli</taxon>
        <taxon>Bacillales</taxon>
        <taxon>Paenibacillaceae</taxon>
        <taxon>Cohnella</taxon>
    </lineage>
</organism>
<dbReference type="SUPFAM" id="SSF53850">
    <property type="entry name" value="Periplasmic binding protein-like II"/>
    <property type="match status" value="1"/>
</dbReference>
<feature type="chain" id="PRO_5046793055" evidence="2">
    <location>
        <begin position="24"/>
        <end position="473"/>
    </location>
</feature>
<evidence type="ECO:0000313" key="4">
    <source>
        <dbReference type="Proteomes" id="UP001596378"/>
    </source>
</evidence>
<evidence type="ECO:0000256" key="1">
    <source>
        <dbReference type="SAM" id="MobiDB-lite"/>
    </source>
</evidence>
<proteinExistence type="predicted"/>
<keyword evidence="2" id="KW-0732">Signal</keyword>
<dbReference type="PROSITE" id="PS51257">
    <property type="entry name" value="PROKAR_LIPOPROTEIN"/>
    <property type="match status" value="1"/>
</dbReference>